<accession>A0A544W0D6</accession>
<dbReference type="AlphaFoldDB" id="A0A544W0D6"/>
<reference evidence="1 2" key="1">
    <citation type="submission" date="2018-10" db="EMBL/GenBank/DDBJ databases">
        <title>Draft genome of Mycobacterium hodleri strain B.</title>
        <authorList>
            <person name="Amande T.J."/>
            <person name="Mcgenity T.J."/>
        </authorList>
    </citation>
    <scope>NUCLEOTIDE SEQUENCE [LARGE SCALE GENOMIC DNA]</scope>
    <source>
        <strain evidence="1 2">B</strain>
    </source>
</reference>
<protein>
    <recommendedName>
        <fullName evidence="3">MFS transporter</fullName>
    </recommendedName>
</protein>
<dbReference type="EMBL" id="VIFX01000018">
    <property type="protein sequence ID" value="TQR85680.1"/>
    <property type="molecule type" value="Genomic_DNA"/>
</dbReference>
<comment type="caution">
    <text evidence="1">The sequence shown here is derived from an EMBL/GenBank/DDBJ whole genome shotgun (WGS) entry which is preliminary data.</text>
</comment>
<evidence type="ECO:0000313" key="2">
    <source>
        <dbReference type="Proteomes" id="UP000315759"/>
    </source>
</evidence>
<evidence type="ECO:0000313" key="1">
    <source>
        <dbReference type="EMBL" id="TQR85680.1"/>
    </source>
</evidence>
<dbReference type="Proteomes" id="UP000315759">
    <property type="component" value="Unassembled WGS sequence"/>
</dbReference>
<organism evidence="1 2">
    <name type="scientific">Mycolicibacterium hodleri</name>
    <dbReference type="NCBI Taxonomy" id="49897"/>
    <lineage>
        <taxon>Bacteria</taxon>
        <taxon>Bacillati</taxon>
        <taxon>Actinomycetota</taxon>
        <taxon>Actinomycetes</taxon>
        <taxon>Mycobacteriales</taxon>
        <taxon>Mycobacteriaceae</taxon>
        <taxon>Mycolicibacterium</taxon>
    </lineage>
</organism>
<keyword evidence="2" id="KW-1185">Reference proteome</keyword>
<dbReference type="RefSeq" id="WP_142552888.1">
    <property type="nucleotide sequence ID" value="NZ_VIFX01000018.1"/>
</dbReference>
<sequence length="83" mass="8887">MHENAYTAQCVAEETRHTEQHSDQNVKFTLFARALGTFAIGTGEFGTNGVIQLLAADLSVSVPVSTYAARLAKTSSRAFRPAG</sequence>
<proteinExistence type="predicted"/>
<name>A0A544W0D6_9MYCO</name>
<evidence type="ECO:0008006" key="3">
    <source>
        <dbReference type="Google" id="ProtNLM"/>
    </source>
</evidence>
<gene>
    <name evidence="1" type="ORF">D8S82_15200</name>
</gene>